<protein>
    <recommendedName>
        <fullName evidence="3">Alpha-xenorhabdolysin family binary toxin subunit A</fullName>
    </recommendedName>
</protein>
<evidence type="ECO:0008006" key="3">
    <source>
        <dbReference type="Google" id="ProtNLM"/>
    </source>
</evidence>
<dbReference type="OrthoDB" id="387657at2759"/>
<dbReference type="EMBL" id="CAJMWR010003873">
    <property type="protein sequence ID" value="CAE6472317.1"/>
    <property type="molecule type" value="Genomic_DNA"/>
</dbReference>
<name>A0A8H3GTM9_9AGAM</name>
<comment type="caution">
    <text evidence="1">The sequence shown here is derived from an EMBL/GenBank/DDBJ whole genome shotgun (WGS) entry which is preliminary data.</text>
</comment>
<evidence type="ECO:0000313" key="2">
    <source>
        <dbReference type="Proteomes" id="UP000663840"/>
    </source>
</evidence>
<dbReference type="Proteomes" id="UP000663840">
    <property type="component" value="Unassembled WGS sequence"/>
</dbReference>
<reference evidence="1" key="1">
    <citation type="submission" date="2021-01" db="EMBL/GenBank/DDBJ databases">
        <authorList>
            <person name="Kaushik A."/>
        </authorList>
    </citation>
    <scope>NUCLEOTIDE SEQUENCE</scope>
    <source>
        <strain evidence="1">AG1-1A</strain>
    </source>
</reference>
<gene>
    <name evidence="1" type="ORF">RDB_LOCUS117938</name>
</gene>
<evidence type="ECO:0000313" key="1">
    <source>
        <dbReference type="EMBL" id="CAE6472317.1"/>
    </source>
</evidence>
<accession>A0A8H3GTM9</accession>
<sequence>MSQPSNTLSIEQCLKTLQRLEIQGLAIEEHDELVANALAALSDSNEVAKFKESIKESARLAKEIDDVFNQQAQILLGLIVVRLWPLLLLYQEWINLRERWRDCLRFSCQVALDTAEILKRFDQVYLAQVEAIKSDEDRLKAIAAIEPFITELEQNDKSAEMSRKFLDLKRDVAAFGEKYTLSATAVASIPLTNDIKAIDESIKRVQSAFGGIVGGRLLVGLGVAGSASRVISSLQAYRQEKIEALRKVTQVTTGINSLVAEQPSSLSFEAPNINLMLENLLTFAEIWSSVRSQSVQFCEHLKGDLEAATNLRFKAEIKLAREVCTPLQEGLAEYNEQLQSWM</sequence>
<organism evidence="1 2">
    <name type="scientific">Rhizoctonia solani</name>
    <dbReference type="NCBI Taxonomy" id="456999"/>
    <lineage>
        <taxon>Eukaryota</taxon>
        <taxon>Fungi</taxon>
        <taxon>Dikarya</taxon>
        <taxon>Basidiomycota</taxon>
        <taxon>Agaricomycotina</taxon>
        <taxon>Agaricomycetes</taxon>
        <taxon>Cantharellales</taxon>
        <taxon>Ceratobasidiaceae</taxon>
        <taxon>Rhizoctonia</taxon>
    </lineage>
</organism>
<proteinExistence type="predicted"/>
<dbReference type="AlphaFoldDB" id="A0A8H3GTM9"/>